<evidence type="ECO:0000256" key="2">
    <source>
        <dbReference type="PROSITE-ProRule" id="PRU00176"/>
    </source>
</evidence>
<dbReference type="PROSITE" id="PS50102">
    <property type="entry name" value="RRM"/>
    <property type="match status" value="1"/>
</dbReference>
<evidence type="ECO:0000313" key="5">
    <source>
        <dbReference type="EMBL" id="KAH7514450.1"/>
    </source>
</evidence>
<dbReference type="InterPro" id="IPR035979">
    <property type="entry name" value="RBD_domain_sf"/>
</dbReference>
<dbReference type="GO" id="GO:0003723">
    <property type="term" value="F:RNA binding"/>
    <property type="evidence" value="ECO:0007669"/>
    <property type="project" value="UniProtKB-UniRule"/>
</dbReference>
<name>A0A978UI19_ZIZJJ</name>
<evidence type="ECO:0000256" key="1">
    <source>
        <dbReference type="ARBA" id="ARBA00007879"/>
    </source>
</evidence>
<dbReference type="PROSITE" id="PS51471">
    <property type="entry name" value="FE2OG_OXY"/>
    <property type="match status" value="1"/>
</dbReference>
<evidence type="ECO:0000259" key="4">
    <source>
        <dbReference type="PROSITE" id="PS51471"/>
    </source>
</evidence>
<dbReference type="InterPro" id="IPR027450">
    <property type="entry name" value="AlkB-like"/>
</dbReference>
<keyword evidence="2" id="KW-0694">RNA-binding</keyword>
<reference evidence="5" key="1">
    <citation type="journal article" date="2021" name="Front. Plant Sci.">
        <title>Chromosome-Scale Genome Assembly for Chinese Sour Jujube and Insights Into Its Genome Evolution and Domestication Signature.</title>
        <authorList>
            <person name="Shen L.-Y."/>
            <person name="Luo H."/>
            <person name="Wang X.-L."/>
            <person name="Wang X.-M."/>
            <person name="Qiu X.-J."/>
            <person name="Liu H."/>
            <person name="Zhou S.-S."/>
            <person name="Jia K.-H."/>
            <person name="Nie S."/>
            <person name="Bao Y.-T."/>
            <person name="Zhang R.-G."/>
            <person name="Yun Q.-Z."/>
            <person name="Chai Y.-H."/>
            <person name="Lu J.-Y."/>
            <person name="Li Y."/>
            <person name="Zhao S.-W."/>
            <person name="Mao J.-F."/>
            <person name="Jia S.-G."/>
            <person name="Mao Y.-M."/>
        </authorList>
    </citation>
    <scope>NUCLEOTIDE SEQUENCE</scope>
    <source>
        <strain evidence="5">AT0</strain>
        <tissue evidence="5">Leaf</tissue>
    </source>
</reference>
<dbReference type="GO" id="GO:0070988">
    <property type="term" value="P:demethylation"/>
    <property type="evidence" value="ECO:0007669"/>
    <property type="project" value="InterPro"/>
</dbReference>
<dbReference type="Gene3D" id="3.30.70.330">
    <property type="match status" value="1"/>
</dbReference>
<dbReference type="InterPro" id="IPR000504">
    <property type="entry name" value="RRM_dom"/>
</dbReference>
<dbReference type="AlphaFoldDB" id="A0A978UI19"/>
<evidence type="ECO:0008006" key="7">
    <source>
        <dbReference type="Google" id="ProtNLM"/>
    </source>
</evidence>
<evidence type="ECO:0000313" key="6">
    <source>
        <dbReference type="Proteomes" id="UP000813462"/>
    </source>
</evidence>
<dbReference type="InterPro" id="IPR037151">
    <property type="entry name" value="AlkB-like_sf"/>
</dbReference>
<dbReference type="SUPFAM" id="SSF54928">
    <property type="entry name" value="RNA-binding domain, RBD"/>
    <property type="match status" value="1"/>
</dbReference>
<dbReference type="PANTHER" id="PTHR12463">
    <property type="entry name" value="OXYGENASE-RELATED"/>
    <property type="match status" value="1"/>
</dbReference>
<feature type="domain" description="Fe2OG dioxygenase" evidence="4">
    <location>
        <begin position="203"/>
        <end position="329"/>
    </location>
</feature>
<sequence>MGLPRFGRPKGVGGSQLSPNLYVANCGPAVGISYETIALVFGAFGEVSGVHAADESGARVVVSFAEEGSARAAMEALDGRPCQDLGGRSLHIRYSVLRPPTSLGPVNDSVSVSLMASELNIPGLYLLHDFVSCKEEKDLLAAVDERPWKNLSKRRVQHYGYEFCYETRNVDSKQHLGELPSFVSPVLEKISMFPSLGDAANKVLNQLTVNEYPPGVGLSPHIDTHSAFEGLIFSLSLAGPCIMEFRRYVERGWLPKASSSTDMNIENPERNSNFLRRAVYLPPRSMLLLSGEARYAWHHYIPHHKIDMVKDRMIRRGSRRVSFTFRERTEMDVYSVSLLEYLKLCSMDLRLSSQVATFSHCSLISSLLSFCIAVLITASPARTKACGPANLACLYWSRPARATSFLDEPAHDRSRPTIVSRPCWT</sequence>
<dbReference type="FunFam" id="2.60.120.590:FF:000018">
    <property type="entry name" value="ALKylated DNA repair protein AlkB homolog"/>
    <property type="match status" value="1"/>
</dbReference>
<dbReference type="InterPro" id="IPR005123">
    <property type="entry name" value="Oxoglu/Fe-dep_dioxygenase_dom"/>
</dbReference>
<evidence type="ECO:0000259" key="3">
    <source>
        <dbReference type="PROSITE" id="PS50102"/>
    </source>
</evidence>
<dbReference type="GO" id="GO:0016491">
    <property type="term" value="F:oxidoreductase activity"/>
    <property type="evidence" value="ECO:0007669"/>
    <property type="project" value="TreeGrafter"/>
</dbReference>
<dbReference type="GO" id="GO:0032451">
    <property type="term" value="F:demethylase activity"/>
    <property type="evidence" value="ECO:0007669"/>
    <property type="project" value="TreeGrafter"/>
</dbReference>
<gene>
    <name evidence="5" type="ORF">FEM48_Zijuj11G0090900</name>
</gene>
<comment type="similarity">
    <text evidence="1">Belongs to the alkB family.</text>
</comment>
<comment type="caution">
    <text evidence="5">The sequence shown here is derived from an EMBL/GenBank/DDBJ whole genome shotgun (WGS) entry which is preliminary data.</text>
</comment>
<dbReference type="InterPro" id="IPR032857">
    <property type="entry name" value="ALKBH4"/>
</dbReference>
<dbReference type="SUPFAM" id="SSF51197">
    <property type="entry name" value="Clavaminate synthase-like"/>
    <property type="match status" value="1"/>
</dbReference>
<protein>
    <recommendedName>
        <fullName evidence="7">Alkylated DNA repair protein ALKBH8 homolog</fullName>
    </recommendedName>
</protein>
<feature type="domain" description="RRM" evidence="3">
    <location>
        <begin position="19"/>
        <end position="97"/>
    </location>
</feature>
<dbReference type="EMBL" id="JAEACU010000011">
    <property type="protein sequence ID" value="KAH7514450.1"/>
    <property type="molecule type" value="Genomic_DNA"/>
</dbReference>
<dbReference type="Proteomes" id="UP000813462">
    <property type="component" value="Unassembled WGS sequence"/>
</dbReference>
<dbReference type="InterPro" id="IPR012677">
    <property type="entry name" value="Nucleotide-bd_a/b_plait_sf"/>
</dbReference>
<accession>A0A978UI19</accession>
<dbReference type="Gene3D" id="2.60.120.590">
    <property type="entry name" value="Alpha-ketoglutarate-dependent dioxygenase AlkB-like"/>
    <property type="match status" value="1"/>
</dbReference>
<proteinExistence type="inferred from homology"/>
<dbReference type="Pfam" id="PF13532">
    <property type="entry name" value="2OG-FeII_Oxy_2"/>
    <property type="match status" value="1"/>
</dbReference>
<dbReference type="PANTHER" id="PTHR12463:SF1">
    <property type="entry name" value="2-OXOGLUTARATE AND FE-DEPENDENT OXYGENASE FAMILY PROTEIN"/>
    <property type="match status" value="1"/>
</dbReference>
<organism evidence="5 6">
    <name type="scientific">Ziziphus jujuba var. spinosa</name>
    <dbReference type="NCBI Taxonomy" id="714518"/>
    <lineage>
        <taxon>Eukaryota</taxon>
        <taxon>Viridiplantae</taxon>
        <taxon>Streptophyta</taxon>
        <taxon>Embryophyta</taxon>
        <taxon>Tracheophyta</taxon>
        <taxon>Spermatophyta</taxon>
        <taxon>Magnoliopsida</taxon>
        <taxon>eudicotyledons</taxon>
        <taxon>Gunneridae</taxon>
        <taxon>Pentapetalae</taxon>
        <taxon>rosids</taxon>
        <taxon>fabids</taxon>
        <taxon>Rosales</taxon>
        <taxon>Rhamnaceae</taxon>
        <taxon>Paliureae</taxon>
        <taxon>Ziziphus</taxon>
    </lineage>
</organism>